<accession>A0A329R183</accession>
<evidence type="ECO:0000259" key="1">
    <source>
        <dbReference type="PROSITE" id="PS51186"/>
    </source>
</evidence>
<sequence length="185" mass="20305">MKGMIWNINTELGSLTLREQIEPEDESDIIALFRACDDWFEAATGGPSAPGDVQSLFYSLPEGANMNDKRLFTLRDDGDIIGLVDAVLHYPSPQSCAIGTFLIAPSYRRHRAGTLAAHLLLDEARSAGLDHITATVPDGWRPGIEFLKSLGFEIGDIQPRSTNRRIHDHEPPVRRATLTLASPGT</sequence>
<dbReference type="PROSITE" id="PS51186">
    <property type="entry name" value="GNAT"/>
    <property type="match status" value="1"/>
</dbReference>
<dbReference type="CDD" id="cd04301">
    <property type="entry name" value="NAT_SF"/>
    <property type="match status" value="1"/>
</dbReference>
<dbReference type="InterPro" id="IPR016181">
    <property type="entry name" value="Acyl_CoA_acyltransferase"/>
</dbReference>
<organism evidence="2 3">
    <name type="scientific">Phytoactinopolyspora halophila</name>
    <dbReference type="NCBI Taxonomy" id="1981511"/>
    <lineage>
        <taxon>Bacteria</taxon>
        <taxon>Bacillati</taxon>
        <taxon>Actinomycetota</taxon>
        <taxon>Actinomycetes</taxon>
        <taxon>Jiangellales</taxon>
        <taxon>Jiangellaceae</taxon>
        <taxon>Phytoactinopolyspora</taxon>
    </lineage>
</organism>
<gene>
    <name evidence="2" type="ORF">DPM12_03700</name>
</gene>
<reference evidence="2 3" key="1">
    <citation type="submission" date="2018-06" db="EMBL/GenBank/DDBJ databases">
        <title>Phytoactinopolyspora halophila sp. nov., a novel halophilic actinomycete isolated from a saline soil in China.</title>
        <authorList>
            <person name="Tang S.-K."/>
        </authorList>
    </citation>
    <scope>NUCLEOTIDE SEQUENCE [LARGE SCALE GENOMIC DNA]</scope>
    <source>
        <strain evidence="2 3">YIM 96934</strain>
    </source>
</reference>
<dbReference type="EMBL" id="QMIG01000002">
    <property type="protein sequence ID" value="RAW17956.1"/>
    <property type="molecule type" value="Genomic_DNA"/>
</dbReference>
<proteinExistence type="predicted"/>
<dbReference type="Pfam" id="PF00583">
    <property type="entry name" value="Acetyltransf_1"/>
    <property type="match status" value="1"/>
</dbReference>
<dbReference type="SUPFAM" id="SSF55729">
    <property type="entry name" value="Acyl-CoA N-acyltransferases (Nat)"/>
    <property type="match status" value="1"/>
</dbReference>
<keyword evidence="2" id="KW-0808">Transferase</keyword>
<comment type="caution">
    <text evidence="2">The sequence shown here is derived from an EMBL/GenBank/DDBJ whole genome shotgun (WGS) entry which is preliminary data.</text>
</comment>
<evidence type="ECO:0000313" key="2">
    <source>
        <dbReference type="EMBL" id="RAW17956.1"/>
    </source>
</evidence>
<dbReference type="AlphaFoldDB" id="A0A329R183"/>
<dbReference type="GO" id="GO:0016747">
    <property type="term" value="F:acyltransferase activity, transferring groups other than amino-acyl groups"/>
    <property type="evidence" value="ECO:0007669"/>
    <property type="project" value="InterPro"/>
</dbReference>
<dbReference type="InterPro" id="IPR000182">
    <property type="entry name" value="GNAT_dom"/>
</dbReference>
<evidence type="ECO:0000313" key="3">
    <source>
        <dbReference type="Proteomes" id="UP000250462"/>
    </source>
</evidence>
<dbReference type="Proteomes" id="UP000250462">
    <property type="component" value="Unassembled WGS sequence"/>
</dbReference>
<keyword evidence="3" id="KW-1185">Reference proteome</keyword>
<dbReference type="Gene3D" id="3.40.630.30">
    <property type="match status" value="1"/>
</dbReference>
<protein>
    <submittedName>
        <fullName evidence="2">GNAT family N-acetyltransferase</fullName>
    </submittedName>
</protein>
<name>A0A329R183_9ACTN</name>
<feature type="domain" description="N-acetyltransferase" evidence="1">
    <location>
        <begin position="15"/>
        <end position="181"/>
    </location>
</feature>